<organism evidence="2 3">
    <name type="scientific">Jeotgalibacillus marinus</name>
    <dbReference type="NCBI Taxonomy" id="86667"/>
    <lineage>
        <taxon>Bacteria</taxon>
        <taxon>Bacillati</taxon>
        <taxon>Bacillota</taxon>
        <taxon>Bacilli</taxon>
        <taxon>Bacillales</taxon>
        <taxon>Caryophanaceae</taxon>
        <taxon>Jeotgalibacillus</taxon>
    </lineage>
</organism>
<dbReference type="RefSeq" id="WP_367779414.1">
    <property type="nucleotide sequence ID" value="NZ_JBFMIA010000006.1"/>
</dbReference>
<feature type="transmembrane region" description="Helical" evidence="1">
    <location>
        <begin position="79"/>
        <end position="98"/>
    </location>
</feature>
<sequence>MKKITLINLLSLLAINILILVEVKDLFDLEATFQNLIITVFAFFFSMLILIMFVNILFNFILRHLTSFDLDYEQNQEKVLNSIFIVNQILFLALYLLLLFDETLIYTLQNLKYITPLVFAILFSVIMKLKLKDFVLFNVGVFGVQAFLLVIQKLFIIAYNNYI</sequence>
<name>A0ABV3Q3I6_9BACL</name>
<accession>A0ABV3Q3I6</accession>
<gene>
    <name evidence="2" type="ORF">AB1471_08940</name>
</gene>
<evidence type="ECO:0000313" key="2">
    <source>
        <dbReference type="EMBL" id="MEW9501925.1"/>
    </source>
</evidence>
<evidence type="ECO:0000313" key="3">
    <source>
        <dbReference type="Proteomes" id="UP001556040"/>
    </source>
</evidence>
<comment type="caution">
    <text evidence="2">The sequence shown here is derived from an EMBL/GenBank/DDBJ whole genome shotgun (WGS) entry which is preliminary data.</text>
</comment>
<keyword evidence="3" id="KW-1185">Reference proteome</keyword>
<dbReference type="Proteomes" id="UP001556040">
    <property type="component" value="Unassembled WGS sequence"/>
</dbReference>
<keyword evidence="1" id="KW-0812">Transmembrane</keyword>
<keyword evidence="1" id="KW-1133">Transmembrane helix</keyword>
<feature type="transmembrane region" description="Helical" evidence="1">
    <location>
        <begin position="134"/>
        <end position="159"/>
    </location>
</feature>
<protein>
    <submittedName>
        <fullName evidence="2">Uncharacterized protein</fullName>
    </submittedName>
</protein>
<keyword evidence="1" id="KW-0472">Membrane</keyword>
<proteinExistence type="predicted"/>
<feature type="transmembrane region" description="Helical" evidence="1">
    <location>
        <begin position="110"/>
        <end position="127"/>
    </location>
</feature>
<evidence type="ECO:0000256" key="1">
    <source>
        <dbReference type="SAM" id="Phobius"/>
    </source>
</evidence>
<feature type="transmembrane region" description="Helical" evidence="1">
    <location>
        <begin position="36"/>
        <end position="58"/>
    </location>
</feature>
<reference evidence="2 3" key="1">
    <citation type="journal article" date="1979" name="Int. J. Syst. Evol. Microbiol.">
        <title>Bacillus globisporus subsp. marinus subsp. nov.</title>
        <authorList>
            <person name="Liu H."/>
        </authorList>
    </citation>
    <scope>NUCLEOTIDE SEQUENCE [LARGE SCALE GENOMIC DNA]</scope>
    <source>
        <strain evidence="2 3">DSM 1297</strain>
    </source>
</reference>
<dbReference type="EMBL" id="JBFMIA010000006">
    <property type="protein sequence ID" value="MEW9501925.1"/>
    <property type="molecule type" value="Genomic_DNA"/>
</dbReference>